<dbReference type="Pfam" id="PF00293">
    <property type="entry name" value="NUDIX"/>
    <property type="match status" value="1"/>
</dbReference>
<protein>
    <submittedName>
        <fullName evidence="6">NUDIX hydrolase</fullName>
    </submittedName>
</protein>
<keyword evidence="3 4" id="KW-0378">Hydrolase</keyword>
<dbReference type="RefSeq" id="WP_211468122.1">
    <property type="nucleotide sequence ID" value="NZ_JAGSXH010000038.1"/>
</dbReference>
<dbReference type="PANTHER" id="PTHR43046">
    <property type="entry name" value="GDP-MANNOSE MANNOSYL HYDROLASE"/>
    <property type="match status" value="1"/>
</dbReference>
<organism evidence="6 7">
    <name type="scientific">Actinocrinis puniceicyclus</name>
    <dbReference type="NCBI Taxonomy" id="977794"/>
    <lineage>
        <taxon>Bacteria</taxon>
        <taxon>Bacillati</taxon>
        <taxon>Actinomycetota</taxon>
        <taxon>Actinomycetes</taxon>
        <taxon>Catenulisporales</taxon>
        <taxon>Actinospicaceae</taxon>
        <taxon>Actinocrinis</taxon>
    </lineage>
</organism>
<name>A0A8J8BBE2_9ACTN</name>
<dbReference type="Gene3D" id="3.90.79.10">
    <property type="entry name" value="Nucleoside Triphosphate Pyrophosphohydrolase"/>
    <property type="match status" value="1"/>
</dbReference>
<dbReference type="SUPFAM" id="SSF55811">
    <property type="entry name" value="Nudix"/>
    <property type="match status" value="1"/>
</dbReference>
<sequence length="151" mass="17180">MTTTLPDPLPPFLVPHPVHGHLEYVLPISAKTVIDYHGRIPLLRNERDEWELPGGKLDLGESPEDTARREAREELGLGLQDLHIAHAWVYEITPDRHVFVVAYATRYTGDEKPRYSREHKELGLFAPQEVSGLTMPAPYKTAITKALRLLR</sequence>
<evidence type="ECO:0000313" key="6">
    <source>
        <dbReference type="EMBL" id="MBS2963952.1"/>
    </source>
</evidence>
<evidence type="ECO:0000256" key="2">
    <source>
        <dbReference type="ARBA" id="ARBA00005582"/>
    </source>
</evidence>
<dbReference type="PROSITE" id="PS00893">
    <property type="entry name" value="NUDIX_BOX"/>
    <property type="match status" value="1"/>
</dbReference>
<feature type="domain" description="Nudix hydrolase" evidence="5">
    <location>
        <begin position="23"/>
        <end position="149"/>
    </location>
</feature>
<evidence type="ECO:0000259" key="5">
    <source>
        <dbReference type="PROSITE" id="PS51462"/>
    </source>
</evidence>
<reference evidence="6" key="1">
    <citation type="submission" date="2021-04" db="EMBL/GenBank/DDBJ databases">
        <title>Genome based classification of Actinospica acidithermotolerans sp. nov., an actinobacterium isolated from an Indonesian hot spring.</title>
        <authorList>
            <person name="Kusuma A.B."/>
            <person name="Putra K.E."/>
            <person name="Nafisah S."/>
            <person name="Loh J."/>
            <person name="Nouioui I."/>
            <person name="Goodfellow M."/>
        </authorList>
    </citation>
    <scope>NUCLEOTIDE SEQUENCE</scope>
    <source>
        <strain evidence="6">DSM 45618</strain>
    </source>
</reference>
<accession>A0A8J8BBE2</accession>
<dbReference type="PRINTS" id="PR00502">
    <property type="entry name" value="NUDIXFAMILY"/>
</dbReference>
<dbReference type="InterPro" id="IPR000086">
    <property type="entry name" value="NUDIX_hydrolase_dom"/>
</dbReference>
<evidence type="ECO:0000256" key="4">
    <source>
        <dbReference type="RuleBase" id="RU003476"/>
    </source>
</evidence>
<dbReference type="GO" id="GO:0016787">
    <property type="term" value="F:hydrolase activity"/>
    <property type="evidence" value="ECO:0007669"/>
    <property type="project" value="UniProtKB-KW"/>
</dbReference>
<dbReference type="EMBL" id="JAGSXH010000038">
    <property type="protein sequence ID" value="MBS2963952.1"/>
    <property type="molecule type" value="Genomic_DNA"/>
</dbReference>
<comment type="caution">
    <text evidence="6">The sequence shown here is derived from an EMBL/GenBank/DDBJ whole genome shotgun (WGS) entry which is preliminary data.</text>
</comment>
<evidence type="ECO:0000256" key="1">
    <source>
        <dbReference type="ARBA" id="ARBA00001946"/>
    </source>
</evidence>
<dbReference type="PROSITE" id="PS51462">
    <property type="entry name" value="NUDIX"/>
    <property type="match status" value="1"/>
</dbReference>
<evidence type="ECO:0000256" key="3">
    <source>
        <dbReference type="ARBA" id="ARBA00022801"/>
    </source>
</evidence>
<dbReference type="InterPro" id="IPR020476">
    <property type="entry name" value="Nudix_hydrolase"/>
</dbReference>
<dbReference type="Proteomes" id="UP000677913">
    <property type="component" value="Unassembled WGS sequence"/>
</dbReference>
<dbReference type="InterPro" id="IPR020084">
    <property type="entry name" value="NUDIX_hydrolase_CS"/>
</dbReference>
<comment type="similarity">
    <text evidence="2 4">Belongs to the Nudix hydrolase family.</text>
</comment>
<dbReference type="InterPro" id="IPR015797">
    <property type="entry name" value="NUDIX_hydrolase-like_dom_sf"/>
</dbReference>
<keyword evidence="7" id="KW-1185">Reference proteome</keyword>
<evidence type="ECO:0000313" key="7">
    <source>
        <dbReference type="Proteomes" id="UP000677913"/>
    </source>
</evidence>
<dbReference type="PANTHER" id="PTHR43046:SF2">
    <property type="entry name" value="8-OXO-DGTP DIPHOSPHATASE-RELATED"/>
    <property type="match status" value="1"/>
</dbReference>
<proteinExistence type="inferred from homology"/>
<gene>
    <name evidence="6" type="ORF">KGA66_12925</name>
</gene>
<dbReference type="AlphaFoldDB" id="A0A8J8BBE2"/>
<comment type="cofactor">
    <cofactor evidence="1">
        <name>Mg(2+)</name>
        <dbReference type="ChEBI" id="CHEBI:18420"/>
    </cofactor>
</comment>